<sequence>MSKLSNELLLESYYKAVDLRLHEDFIALIRQEIERRSLHLVAKSS</sequence>
<dbReference type="EMBL" id="CP049742">
    <property type="protein sequence ID" value="QPC46960.1"/>
    <property type="molecule type" value="Genomic_DNA"/>
</dbReference>
<dbReference type="InterPro" id="IPR036916">
    <property type="entry name" value="Sda_sf"/>
</dbReference>
<accession>A0A7S8CBJ4</accession>
<dbReference type="InterPro" id="IPR015064">
    <property type="entry name" value="Sda"/>
</dbReference>
<dbReference type="RefSeq" id="WP_239671628.1">
    <property type="nucleotide sequence ID" value="NZ_CP049742.1"/>
</dbReference>
<name>A0A7S8CBJ4_9BACI</name>
<dbReference type="SUPFAM" id="SSF100985">
    <property type="entry name" value="Sporulation inhibitor Sda"/>
    <property type="match status" value="1"/>
</dbReference>
<dbReference type="Proteomes" id="UP000593626">
    <property type="component" value="Chromosome"/>
</dbReference>
<dbReference type="Gene3D" id="1.10.287.1100">
    <property type="entry name" value="Sporulation inhibitor A"/>
    <property type="match status" value="1"/>
</dbReference>
<keyword evidence="2" id="KW-1185">Reference proteome</keyword>
<dbReference type="Pfam" id="PF08970">
    <property type="entry name" value="Sda"/>
    <property type="match status" value="1"/>
</dbReference>
<gene>
    <name evidence="1" type="ORF">G8O30_08290</name>
</gene>
<dbReference type="AlphaFoldDB" id="A0A7S8CBJ4"/>
<proteinExistence type="predicted"/>
<protein>
    <submittedName>
        <fullName evidence="1">Sporulation histidine kinase inhibitor Sda</fullName>
    </submittedName>
</protein>
<evidence type="ECO:0000313" key="1">
    <source>
        <dbReference type="EMBL" id="QPC46960.1"/>
    </source>
</evidence>
<organism evidence="1 2">
    <name type="scientific">Mangrovibacillus cuniculi</name>
    <dbReference type="NCBI Taxonomy" id="2593652"/>
    <lineage>
        <taxon>Bacteria</taxon>
        <taxon>Bacillati</taxon>
        <taxon>Bacillota</taxon>
        <taxon>Bacilli</taxon>
        <taxon>Bacillales</taxon>
        <taxon>Bacillaceae</taxon>
        <taxon>Mangrovibacillus</taxon>
    </lineage>
</organism>
<reference evidence="1 2" key="1">
    <citation type="submission" date="2019-07" db="EMBL/GenBank/DDBJ databases">
        <title>Genome sequence of 2 isolates from Red Sea Mangroves.</title>
        <authorList>
            <person name="Sefrji F."/>
            <person name="Michoud G."/>
            <person name="Merlino G."/>
            <person name="Daffonchio D."/>
        </authorList>
    </citation>
    <scope>NUCLEOTIDE SEQUENCE [LARGE SCALE GENOMIC DNA]</scope>
    <source>
        <strain evidence="1 2">R1DC41</strain>
    </source>
</reference>
<dbReference type="KEGG" id="mcui:G8O30_08290"/>
<evidence type="ECO:0000313" key="2">
    <source>
        <dbReference type="Proteomes" id="UP000593626"/>
    </source>
</evidence>